<dbReference type="EMBL" id="BMXG01000011">
    <property type="protein sequence ID" value="GHC03025.1"/>
    <property type="molecule type" value="Genomic_DNA"/>
</dbReference>
<protein>
    <submittedName>
        <fullName evidence="3">Vanillate O-demethylase oxidoreductase VanB</fullName>
    </submittedName>
</protein>
<dbReference type="Pfam" id="PF08327">
    <property type="entry name" value="AHSA1"/>
    <property type="match status" value="1"/>
</dbReference>
<sequence>MKHTIIKQIEIAAPVSKVWRALTDHRQFGEWFHAKIDSPFVVGGTSTGSVNCSGCESHEWKVIIEKMEPETYFAYRWHPFGVDDKRDFAQGRATLVEFRLTPIATGTLLQVTESGFEHLPDDRRDEAFRMNTGGWEMQLENIARYAAENR</sequence>
<reference evidence="3" key="1">
    <citation type="journal article" date="2014" name="Int. J. Syst. Evol. Microbiol.">
        <title>Complete genome sequence of Corynebacterium casei LMG S-19264T (=DSM 44701T), isolated from a smear-ripened cheese.</title>
        <authorList>
            <consortium name="US DOE Joint Genome Institute (JGI-PGF)"/>
            <person name="Walter F."/>
            <person name="Albersmeier A."/>
            <person name="Kalinowski J."/>
            <person name="Ruckert C."/>
        </authorList>
    </citation>
    <scope>NUCLEOTIDE SEQUENCE</scope>
    <source>
        <strain evidence="3">KCTC 12870</strain>
    </source>
</reference>
<dbReference type="InterPro" id="IPR023393">
    <property type="entry name" value="START-like_dom_sf"/>
</dbReference>
<organism evidence="3 4">
    <name type="scientific">Cerasicoccus arenae</name>
    <dbReference type="NCBI Taxonomy" id="424488"/>
    <lineage>
        <taxon>Bacteria</taxon>
        <taxon>Pseudomonadati</taxon>
        <taxon>Verrucomicrobiota</taxon>
        <taxon>Opitutia</taxon>
        <taxon>Puniceicoccales</taxon>
        <taxon>Cerasicoccaceae</taxon>
        <taxon>Cerasicoccus</taxon>
    </lineage>
</organism>
<dbReference type="AlphaFoldDB" id="A0A8J3DI10"/>
<dbReference type="CDD" id="cd08898">
    <property type="entry name" value="SRPBCC_CalC_Aha1-like_5"/>
    <property type="match status" value="1"/>
</dbReference>
<evidence type="ECO:0000259" key="2">
    <source>
        <dbReference type="Pfam" id="PF08327"/>
    </source>
</evidence>
<dbReference type="SUPFAM" id="SSF55961">
    <property type="entry name" value="Bet v1-like"/>
    <property type="match status" value="1"/>
</dbReference>
<keyword evidence="4" id="KW-1185">Reference proteome</keyword>
<comment type="similarity">
    <text evidence="1">Belongs to the AHA1 family.</text>
</comment>
<gene>
    <name evidence="3" type="ORF">GCM10007047_19450</name>
</gene>
<feature type="domain" description="Activator of Hsp90 ATPase homologue 1/2-like C-terminal" evidence="2">
    <location>
        <begin position="13"/>
        <end position="146"/>
    </location>
</feature>
<dbReference type="Proteomes" id="UP000642829">
    <property type="component" value="Unassembled WGS sequence"/>
</dbReference>
<dbReference type="InterPro" id="IPR013538">
    <property type="entry name" value="ASHA1/2-like_C"/>
</dbReference>
<comment type="caution">
    <text evidence="3">The sequence shown here is derived from an EMBL/GenBank/DDBJ whole genome shotgun (WGS) entry which is preliminary data.</text>
</comment>
<dbReference type="Gene3D" id="3.30.530.20">
    <property type="match status" value="1"/>
</dbReference>
<name>A0A8J3DI10_9BACT</name>
<dbReference type="RefSeq" id="WP_189514561.1">
    <property type="nucleotide sequence ID" value="NZ_BMXG01000011.1"/>
</dbReference>
<proteinExistence type="inferred from homology"/>
<reference evidence="3" key="2">
    <citation type="submission" date="2020-09" db="EMBL/GenBank/DDBJ databases">
        <authorList>
            <person name="Sun Q."/>
            <person name="Kim S."/>
        </authorList>
    </citation>
    <scope>NUCLEOTIDE SEQUENCE</scope>
    <source>
        <strain evidence="3">KCTC 12870</strain>
    </source>
</reference>
<evidence type="ECO:0000256" key="1">
    <source>
        <dbReference type="ARBA" id="ARBA00006817"/>
    </source>
</evidence>
<accession>A0A8J3DI10</accession>
<evidence type="ECO:0000313" key="3">
    <source>
        <dbReference type="EMBL" id="GHC03025.1"/>
    </source>
</evidence>
<evidence type="ECO:0000313" key="4">
    <source>
        <dbReference type="Proteomes" id="UP000642829"/>
    </source>
</evidence>